<reference evidence="2" key="1">
    <citation type="journal article" date="2014" name="Mol. Biol. Rep.">
        <title>Molecular phylogeny of elasmobranchs inferred from mitochondrial and nuclear markers.</title>
        <authorList>
            <person name="Pavan-Kumar A."/>
            <person name="Gireesh-Babu P."/>
            <person name="Babu P.P."/>
            <person name="Jaiswar A.K."/>
            <person name="Hari Krishna V."/>
            <person name="Prasasd K.P."/>
            <person name="Chaudhari A."/>
            <person name="Raje S.G."/>
            <person name="Chakraborty S.K."/>
            <person name="Krishna G."/>
            <person name="Lakra W.S."/>
        </authorList>
    </citation>
    <scope>NUCLEOTIDE SEQUENCE</scope>
</reference>
<feature type="non-terminal residue" evidence="2">
    <location>
        <position position="209"/>
    </location>
</feature>
<dbReference type="GO" id="GO:0005634">
    <property type="term" value="C:nucleus"/>
    <property type="evidence" value="ECO:0007669"/>
    <property type="project" value="TreeGrafter"/>
</dbReference>
<evidence type="ECO:0000259" key="1">
    <source>
        <dbReference type="Pfam" id="PF12560"/>
    </source>
</evidence>
<organism evidence="2">
    <name type="scientific">Alopias pelagicus</name>
    <name type="common">pelagic thresher</name>
    <dbReference type="NCBI Taxonomy" id="57979"/>
    <lineage>
        <taxon>Eukaryota</taxon>
        <taxon>Metazoa</taxon>
        <taxon>Chordata</taxon>
        <taxon>Craniata</taxon>
        <taxon>Vertebrata</taxon>
        <taxon>Chondrichthyes</taxon>
        <taxon>Elasmobranchii</taxon>
        <taxon>Galeomorphii</taxon>
        <taxon>Galeoidea</taxon>
        <taxon>Lamniformes</taxon>
        <taxon>Alopiidae</taxon>
        <taxon>Alopias</taxon>
    </lineage>
</organism>
<dbReference type="InterPro" id="IPR024627">
    <property type="entry name" value="RAG1"/>
</dbReference>
<accession>L7UV33</accession>
<proteinExistence type="predicted"/>
<dbReference type="Pfam" id="PF12560">
    <property type="entry name" value="RAG1_imp_bd"/>
    <property type="match status" value="1"/>
</dbReference>
<dbReference type="GO" id="GO:0043565">
    <property type="term" value="F:sequence-specific DNA binding"/>
    <property type="evidence" value="ECO:0007669"/>
    <property type="project" value="InterPro"/>
</dbReference>
<gene>
    <name evidence="2" type="primary">RAG-1</name>
</gene>
<dbReference type="GO" id="GO:0033151">
    <property type="term" value="P:V(D)J recombination"/>
    <property type="evidence" value="ECO:0007669"/>
    <property type="project" value="InterPro"/>
</dbReference>
<feature type="non-terminal residue" evidence="2">
    <location>
        <position position="1"/>
    </location>
</feature>
<dbReference type="GO" id="GO:0006325">
    <property type="term" value="P:chromatin organization"/>
    <property type="evidence" value="ECO:0007669"/>
    <property type="project" value="UniProtKB-KW"/>
</dbReference>
<feature type="domain" description="RAG1 importin-binding" evidence="1">
    <location>
        <begin position="73"/>
        <end position="205"/>
    </location>
</feature>
<evidence type="ECO:0000313" key="2">
    <source>
        <dbReference type="EMBL" id="AGC54421.1"/>
    </source>
</evidence>
<dbReference type="GO" id="GO:0002250">
    <property type="term" value="P:adaptive immune response"/>
    <property type="evidence" value="ECO:0007669"/>
    <property type="project" value="TreeGrafter"/>
</dbReference>
<dbReference type="GO" id="GO:0061630">
    <property type="term" value="F:ubiquitin protein ligase activity"/>
    <property type="evidence" value="ECO:0007669"/>
    <property type="project" value="UniProtKB-EC"/>
</dbReference>
<dbReference type="GO" id="GO:1990238">
    <property type="term" value="F:double-stranded DNA endonuclease activity"/>
    <property type="evidence" value="ECO:0007669"/>
    <property type="project" value="TreeGrafter"/>
</dbReference>
<dbReference type="AlphaFoldDB" id="L7UV33"/>
<dbReference type="GO" id="GO:0097519">
    <property type="term" value="C:DNA recombinase complex"/>
    <property type="evidence" value="ECO:0007669"/>
    <property type="project" value="TreeGrafter"/>
</dbReference>
<dbReference type="PANTHER" id="PTHR11539">
    <property type="entry name" value="VDJ RECOMBINATION ACTIVATING PROTEIN 1 RAG1"/>
    <property type="match status" value="1"/>
</dbReference>
<protein>
    <submittedName>
        <fullName evidence="2">Recombination activating protein 1</fullName>
    </submittedName>
</protein>
<name>L7UV33_9CHON</name>
<dbReference type="EMBL" id="JX978316">
    <property type="protein sequence ID" value="AGC54421.1"/>
    <property type="molecule type" value="Genomic_DNA"/>
</dbReference>
<dbReference type="GO" id="GO:0046872">
    <property type="term" value="F:metal ion binding"/>
    <property type="evidence" value="ECO:0007669"/>
    <property type="project" value="UniProtKB-KW"/>
</dbReference>
<sequence>MSFINSQKEATVSMEKLYETETVTPAHGQAWQPSFSLTRPVGSLSLETLPLDKKTLEDKSLEHMPLEVNLLKNKFCDVRQMEAKSLEEHMLRLQNLCRICGTSFNTTSYDMKYPVSGPVDDVTQGVLRKMGYGDCFWPELIHNAFRIDVKTDTEAQYPTHFCYNCWRVVIQTINNTTNEDAFFPISTIVEWKPHSNLCSICNFSSGGTR</sequence>
<dbReference type="InterPro" id="IPR035714">
    <property type="entry name" value="RAG1_imp-bd"/>
</dbReference>
<dbReference type="PANTHER" id="PTHR11539:SF0">
    <property type="entry name" value="V(D)J RECOMBINATION-ACTIVATING PROTEIN 1"/>
    <property type="match status" value="1"/>
</dbReference>
<dbReference type="GO" id="GO:1905347">
    <property type="term" value="C:endodeoxyribonuclease complex"/>
    <property type="evidence" value="ECO:0007669"/>
    <property type="project" value="TreeGrafter"/>
</dbReference>